<evidence type="ECO:0000256" key="2">
    <source>
        <dbReference type="ARBA" id="ARBA00004922"/>
    </source>
</evidence>
<keyword evidence="6 15" id="KW-0808">Transferase</keyword>
<dbReference type="SUPFAM" id="SSF53448">
    <property type="entry name" value="Nucleotide-diphospho-sugar transferases"/>
    <property type="match status" value="1"/>
</dbReference>
<feature type="domain" description="Glycosyltransferase 2-like" evidence="14">
    <location>
        <begin position="118"/>
        <end position="251"/>
    </location>
</feature>
<keyword evidence="10 13" id="KW-1133">Transmembrane helix</keyword>
<evidence type="ECO:0000259" key="14">
    <source>
        <dbReference type="Pfam" id="PF00535"/>
    </source>
</evidence>
<reference evidence="15 16" key="1">
    <citation type="submission" date="2014-04" db="EMBL/GenBank/DDBJ databases">
        <authorList>
            <consortium name="DOE Joint Genome Institute"/>
            <person name="Kuo A."/>
            <person name="Martino E."/>
            <person name="Perotto S."/>
            <person name="Kohler A."/>
            <person name="Nagy L.G."/>
            <person name="Floudas D."/>
            <person name="Copeland A."/>
            <person name="Barry K.W."/>
            <person name="Cichocki N."/>
            <person name="Veneault-Fourrey C."/>
            <person name="LaButti K."/>
            <person name="Lindquist E.A."/>
            <person name="Lipzen A."/>
            <person name="Lundell T."/>
            <person name="Morin E."/>
            <person name="Murat C."/>
            <person name="Sun H."/>
            <person name="Tunlid A."/>
            <person name="Henrissat B."/>
            <person name="Grigoriev I.V."/>
            <person name="Hibbett D.S."/>
            <person name="Martin F."/>
            <person name="Nordberg H.P."/>
            <person name="Cantor M.N."/>
            <person name="Hua S.X."/>
        </authorList>
    </citation>
    <scope>NUCLEOTIDE SEQUENCE [LARGE SCALE GENOMIC DNA]</scope>
    <source>
        <strain evidence="15 16">Zn</strain>
    </source>
</reference>
<dbReference type="Pfam" id="PF00535">
    <property type="entry name" value="Glycos_transf_2"/>
    <property type="match status" value="1"/>
</dbReference>
<dbReference type="InterPro" id="IPR001173">
    <property type="entry name" value="Glyco_trans_2-like"/>
</dbReference>
<evidence type="ECO:0000256" key="3">
    <source>
        <dbReference type="ARBA" id="ARBA00006739"/>
    </source>
</evidence>
<dbReference type="AlphaFoldDB" id="A0A0C3CZR1"/>
<dbReference type="InterPro" id="IPR035518">
    <property type="entry name" value="DPG_synthase"/>
</dbReference>
<keyword evidence="16" id="KW-1185">Reference proteome</keyword>
<evidence type="ECO:0000313" key="16">
    <source>
        <dbReference type="Proteomes" id="UP000054321"/>
    </source>
</evidence>
<organism evidence="15 16">
    <name type="scientific">Oidiodendron maius (strain Zn)</name>
    <dbReference type="NCBI Taxonomy" id="913774"/>
    <lineage>
        <taxon>Eukaryota</taxon>
        <taxon>Fungi</taxon>
        <taxon>Dikarya</taxon>
        <taxon>Ascomycota</taxon>
        <taxon>Pezizomycotina</taxon>
        <taxon>Leotiomycetes</taxon>
        <taxon>Leotiomycetes incertae sedis</taxon>
        <taxon>Myxotrichaceae</taxon>
        <taxon>Oidiodendron</taxon>
    </lineage>
</organism>
<evidence type="ECO:0000256" key="5">
    <source>
        <dbReference type="ARBA" id="ARBA00022676"/>
    </source>
</evidence>
<comment type="subcellular location">
    <subcellularLocation>
        <location evidence="1">Endoplasmic reticulum membrane</location>
        <topology evidence="1">Single-pass membrane protein</topology>
    </subcellularLocation>
</comment>
<dbReference type="EC" id="2.4.1.117" evidence="4"/>
<evidence type="ECO:0000313" key="15">
    <source>
        <dbReference type="EMBL" id="KIN04519.1"/>
    </source>
</evidence>
<evidence type="ECO:0000256" key="1">
    <source>
        <dbReference type="ARBA" id="ARBA00004389"/>
    </source>
</evidence>
<dbReference type="EMBL" id="KN832872">
    <property type="protein sequence ID" value="KIN04519.1"/>
    <property type="molecule type" value="Genomic_DNA"/>
</dbReference>
<dbReference type="Proteomes" id="UP000054321">
    <property type="component" value="Unassembled WGS sequence"/>
</dbReference>
<evidence type="ECO:0000256" key="8">
    <source>
        <dbReference type="ARBA" id="ARBA00022824"/>
    </source>
</evidence>
<accession>A0A0C3CZR1</accession>
<dbReference type="GO" id="GO:0006487">
    <property type="term" value="P:protein N-linked glycosylation"/>
    <property type="evidence" value="ECO:0007669"/>
    <property type="project" value="TreeGrafter"/>
</dbReference>
<keyword evidence="5" id="KW-0328">Glycosyltransferase</keyword>
<protein>
    <recommendedName>
        <fullName evidence="4">dolichyl-phosphate beta-glucosyltransferase</fullName>
        <ecNumber evidence="4">2.4.1.117</ecNumber>
    </recommendedName>
</protein>
<name>A0A0C3CZR1_OIDMZ</name>
<dbReference type="FunCoup" id="A0A0C3CZR1">
    <property type="interactions" value="673"/>
</dbReference>
<sequence>MADLFNAVQVSFWAAYSSVSETIGQTPLPVLLLLFATTVISTILFIYSAVYYFAPTPRAALPSEKTYITTAPDGSTTRARPLPCWHDEWLVHRKEADEIGSRQKKHTGTIDEPELYMSVVIPAYNEEKRLEIMLEEAVAFLDAEYGRTLRNEKNKVNEKSRGKRSGGFRGYEILIVNDGSKDKTVDIALAFSRKYGLHDILRICTLERNRGKGGAVTHGFRHVRGAYAIFVDADGASKFEDLAKLVQGCDEMSDQFGRGIAVGSRAHLVGSEAVVKRSALRNSLMHSFHLLLWLLTPPATSRIRDTQCGFKLFTRASLPYIIPYMHAEGWIFDVEMLMLAESATSGDGSGSQGTNSVASGIGIAEVPIRWKEVGGSKLNVIWDSLGMAWGLAILRLSWMVGVYKRR</sequence>
<dbReference type="PANTHER" id="PTHR10859">
    <property type="entry name" value="GLYCOSYL TRANSFERASE"/>
    <property type="match status" value="1"/>
</dbReference>
<comment type="pathway">
    <text evidence="2">Protein modification; protein glycosylation.</text>
</comment>
<dbReference type="GO" id="GO:0004581">
    <property type="term" value="F:dolichyl-phosphate beta-glucosyltransferase activity"/>
    <property type="evidence" value="ECO:0007669"/>
    <property type="project" value="UniProtKB-EC"/>
</dbReference>
<evidence type="ECO:0000256" key="9">
    <source>
        <dbReference type="ARBA" id="ARBA00022968"/>
    </source>
</evidence>
<comment type="similarity">
    <text evidence="3">Belongs to the glycosyltransferase 2 family.</text>
</comment>
<keyword evidence="11 13" id="KW-0472">Membrane</keyword>
<evidence type="ECO:0000256" key="6">
    <source>
        <dbReference type="ARBA" id="ARBA00022679"/>
    </source>
</evidence>
<evidence type="ECO:0000256" key="13">
    <source>
        <dbReference type="SAM" id="Phobius"/>
    </source>
</evidence>
<reference evidence="16" key="2">
    <citation type="submission" date="2015-01" db="EMBL/GenBank/DDBJ databases">
        <title>Evolutionary Origins and Diversification of the Mycorrhizal Mutualists.</title>
        <authorList>
            <consortium name="DOE Joint Genome Institute"/>
            <consortium name="Mycorrhizal Genomics Consortium"/>
            <person name="Kohler A."/>
            <person name="Kuo A."/>
            <person name="Nagy L.G."/>
            <person name="Floudas D."/>
            <person name="Copeland A."/>
            <person name="Barry K.W."/>
            <person name="Cichocki N."/>
            <person name="Veneault-Fourrey C."/>
            <person name="LaButti K."/>
            <person name="Lindquist E.A."/>
            <person name="Lipzen A."/>
            <person name="Lundell T."/>
            <person name="Morin E."/>
            <person name="Murat C."/>
            <person name="Riley R."/>
            <person name="Ohm R."/>
            <person name="Sun H."/>
            <person name="Tunlid A."/>
            <person name="Henrissat B."/>
            <person name="Grigoriev I.V."/>
            <person name="Hibbett D.S."/>
            <person name="Martin F."/>
        </authorList>
    </citation>
    <scope>NUCLEOTIDE SEQUENCE [LARGE SCALE GENOMIC DNA]</scope>
    <source>
        <strain evidence="16">Zn</strain>
    </source>
</reference>
<gene>
    <name evidence="15" type="ORF">OIDMADRAFT_176920</name>
</gene>
<evidence type="ECO:0000256" key="11">
    <source>
        <dbReference type="ARBA" id="ARBA00023136"/>
    </source>
</evidence>
<keyword evidence="7 13" id="KW-0812">Transmembrane</keyword>
<evidence type="ECO:0000256" key="12">
    <source>
        <dbReference type="ARBA" id="ARBA00045097"/>
    </source>
</evidence>
<dbReference type="CDD" id="cd04188">
    <property type="entry name" value="DPG_synthase"/>
    <property type="match status" value="1"/>
</dbReference>
<comment type="catalytic activity">
    <reaction evidence="12">
        <text>a di-trans,poly-cis-dolichyl phosphate + UDP-alpha-D-glucose = a di-trans,poly-cis-dolichyl beta-D-glucosyl phosphate + UDP</text>
        <dbReference type="Rhea" id="RHEA:15401"/>
        <dbReference type="Rhea" id="RHEA-COMP:19498"/>
        <dbReference type="Rhea" id="RHEA-COMP:19502"/>
        <dbReference type="ChEBI" id="CHEBI:57525"/>
        <dbReference type="ChEBI" id="CHEBI:57683"/>
        <dbReference type="ChEBI" id="CHEBI:58223"/>
        <dbReference type="ChEBI" id="CHEBI:58885"/>
        <dbReference type="EC" id="2.4.1.117"/>
    </reaction>
    <physiologicalReaction direction="left-to-right" evidence="12">
        <dbReference type="Rhea" id="RHEA:15402"/>
    </physiologicalReaction>
</comment>
<dbReference type="Gene3D" id="3.90.550.10">
    <property type="entry name" value="Spore Coat Polysaccharide Biosynthesis Protein SpsA, Chain A"/>
    <property type="match status" value="1"/>
</dbReference>
<dbReference type="InParanoid" id="A0A0C3CZR1"/>
<evidence type="ECO:0000256" key="7">
    <source>
        <dbReference type="ARBA" id="ARBA00022692"/>
    </source>
</evidence>
<dbReference type="GO" id="GO:0005789">
    <property type="term" value="C:endoplasmic reticulum membrane"/>
    <property type="evidence" value="ECO:0007669"/>
    <property type="project" value="UniProtKB-SubCell"/>
</dbReference>
<dbReference type="HOGENOM" id="CLU_033536_9_1_1"/>
<feature type="transmembrane region" description="Helical" evidence="13">
    <location>
        <begin position="30"/>
        <end position="54"/>
    </location>
</feature>
<keyword evidence="9" id="KW-0735">Signal-anchor</keyword>
<dbReference type="PANTHER" id="PTHR10859:SF91">
    <property type="entry name" value="DOLICHYL-PHOSPHATE BETA-GLUCOSYLTRANSFERASE"/>
    <property type="match status" value="1"/>
</dbReference>
<proteinExistence type="inferred from homology"/>
<evidence type="ECO:0000256" key="10">
    <source>
        <dbReference type="ARBA" id="ARBA00022989"/>
    </source>
</evidence>
<dbReference type="InterPro" id="IPR029044">
    <property type="entry name" value="Nucleotide-diphossugar_trans"/>
</dbReference>
<dbReference type="OrthoDB" id="3784at2759"/>
<evidence type="ECO:0000256" key="4">
    <source>
        <dbReference type="ARBA" id="ARBA00012583"/>
    </source>
</evidence>
<keyword evidence="8" id="KW-0256">Endoplasmic reticulum</keyword>
<dbReference type="STRING" id="913774.A0A0C3CZR1"/>